<dbReference type="AlphaFoldDB" id="H8YXT6"/>
<keyword evidence="2" id="KW-0238">DNA-binding</keyword>
<name>H8YXT6_9GAMM</name>
<evidence type="ECO:0000313" key="5">
    <source>
        <dbReference type="EMBL" id="EIC23262.1"/>
    </source>
</evidence>
<dbReference type="InterPro" id="IPR051011">
    <property type="entry name" value="Metal_resp_trans_reg"/>
</dbReference>
<protein>
    <submittedName>
        <fullName evidence="5">Putative transcriptional regulator</fullName>
    </submittedName>
</protein>
<dbReference type="PRINTS" id="PR00778">
    <property type="entry name" value="HTHARSR"/>
</dbReference>
<dbReference type="InterPro" id="IPR036390">
    <property type="entry name" value="WH_DNA-bd_sf"/>
</dbReference>
<dbReference type="SUPFAM" id="SSF46785">
    <property type="entry name" value="Winged helix' DNA-binding domain"/>
    <property type="match status" value="1"/>
</dbReference>
<dbReference type="eggNOG" id="COG0640">
    <property type="taxonomic scope" value="Bacteria"/>
</dbReference>
<dbReference type="RefSeq" id="WP_009147347.1">
    <property type="nucleotide sequence ID" value="NZ_CP121471.1"/>
</dbReference>
<dbReference type="STRING" id="631362.Thi970DRAFT_00918"/>
<proteinExistence type="predicted"/>
<dbReference type="InterPro" id="IPR011991">
    <property type="entry name" value="ArsR-like_HTH"/>
</dbReference>
<dbReference type="NCBIfam" id="NF033788">
    <property type="entry name" value="HTH_metalloreg"/>
    <property type="match status" value="1"/>
</dbReference>
<sequence>MLDTPPRNFFAALANQTRLRILVLLAHAGELCVCELTQAIGVSQPHISRQLAQLRESTLVADRRAGTWIYYRIHPELPDWARRVLRETATALVSTDPFRSDASNLATMVNRPDAPRCQSGLVAADAWDTAPT</sequence>
<feature type="domain" description="HTH arsR-type" evidence="4">
    <location>
        <begin position="1"/>
        <end position="92"/>
    </location>
</feature>
<gene>
    <name evidence="5" type="ORF">Thi970DRAFT_00918</name>
</gene>
<dbReference type="GO" id="GO:0003700">
    <property type="term" value="F:DNA-binding transcription factor activity"/>
    <property type="evidence" value="ECO:0007669"/>
    <property type="project" value="InterPro"/>
</dbReference>
<reference evidence="6" key="1">
    <citation type="submission" date="2011-06" db="EMBL/GenBank/DDBJ databases">
        <authorList>
            <consortium name="US DOE Joint Genome Institute (JGI-PGF)"/>
            <person name="Lucas S."/>
            <person name="Han J."/>
            <person name="Lapidus A."/>
            <person name="Cheng J.-F."/>
            <person name="Goodwin L."/>
            <person name="Pitluck S."/>
            <person name="Peters L."/>
            <person name="Land M.L."/>
            <person name="Hauser L."/>
            <person name="Vogl K."/>
            <person name="Liu Z."/>
            <person name="Overmann J."/>
            <person name="Frigaard N.-U."/>
            <person name="Bryant D.A."/>
            <person name="Woyke T.J."/>
        </authorList>
    </citation>
    <scope>NUCLEOTIDE SEQUENCE [LARGE SCALE GENOMIC DNA]</scope>
    <source>
        <strain evidence="6">970</strain>
    </source>
</reference>
<evidence type="ECO:0000313" key="6">
    <source>
        <dbReference type="Proteomes" id="UP000002964"/>
    </source>
</evidence>
<keyword evidence="6" id="KW-1185">Reference proteome</keyword>
<dbReference type="SMART" id="SM00418">
    <property type="entry name" value="HTH_ARSR"/>
    <property type="match status" value="1"/>
</dbReference>
<dbReference type="PANTHER" id="PTHR43132">
    <property type="entry name" value="ARSENICAL RESISTANCE OPERON REPRESSOR ARSR-RELATED"/>
    <property type="match status" value="1"/>
</dbReference>
<dbReference type="Gene3D" id="1.10.10.10">
    <property type="entry name" value="Winged helix-like DNA-binding domain superfamily/Winged helix DNA-binding domain"/>
    <property type="match status" value="1"/>
</dbReference>
<dbReference type="EMBL" id="JH603168">
    <property type="protein sequence ID" value="EIC23262.1"/>
    <property type="molecule type" value="Genomic_DNA"/>
</dbReference>
<dbReference type="Pfam" id="PF01022">
    <property type="entry name" value="HTH_5"/>
    <property type="match status" value="1"/>
</dbReference>
<organism evidence="5 6">
    <name type="scientific">Thiorhodovibrio frisius</name>
    <dbReference type="NCBI Taxonomy" id="631362"/>
    <lineage>
        <taxon>Bacteria</taxon>
        <taxon>Pseudomonadati</taxon>
        <taxon>Pseudomonadota</taxon>
        <taxon>Gammaproteobacteria</taxon>
        <taxon>Chromatiales</taxon>
        <taxon>Chromatiaceae</taxon>
        <taxon>Thiorhodovibrio</taxon>
    </lineage>
</organism>
<dbReference type="InterPro" id="IPR036388">
    <property type="entry name" value="WH-like_DNA-bd_sf"/>
</dbReference>
<keyword evidence="1" id="KW-0805">Transcription regulation</keyword>
<dbReference type="Proteomes" id="UP000002964">
    <property type="component" value="Unassembled WGS sequence"/>
</dbReference>
<dbReference type="PROSITE" id="PS50987">
    <property type="entry name" value="HTH_ARSR_2"/>
    <property type="match status" value="1"/>
</dbReference>
<dbReference type="NCBIfam" id="NF007528">
    <property type="entry name" value="PRK10141.1"/>
    <property type="match status" value="1"/>
</dbReference>
<accession>H8YXT6</accession>
<keyword evidence="3" id="KW-0804">Transcription</keyword>
<dbReference type="HOGENOM" id="CLU_097806_3_1_6"/>
<dbReference type="InterPro" id="IPR001845">
    <property type="entry name" value="HTH_ArsR_DNA-bd_dom"/>
</dbReference>
<reference evidence="5 6" key="2">
    <citation type="submission" date="2011-11" db="EMBL/GenBank/DDBJ databases">
        <authorList>
            <consortium name="US DOE Joint Genome Institute"/>
            <person name="Lucas S."/>
            <person name="Han J."/>
            <person name="Lapidus A."/>
            <person name="Cheng J.-F."/>
            <person name="Goodwin L."/>
            <person name="Pitluck S."/>
            <person name="Peters L."/>
            <person name="Ovchinnikova G."/>
            <person name="Zhang X."/>
            <person name="Detter J.C."/>
            <person name="Han C."/>
            <person name="Tapia R."/>
            <person name="Land M."/>
            <person name="Hauser L."/>
            <person name="Kyrpides N."/>
            <person name="Ivanova N."/>
            <person name="Pagani I."/>
            <person name="Vogl K."/>
            <person name="Liu Z."/>
            <person name="Overmann J."/>
            <person name="Frigaard N.-U."/>
            <person name="Bryant D."/>
            <person name="Woyke T."/>
        </authorList>
    </citation>
    <scope>NUCLEOTIDE SEQUENCE [LARGE SCALE GENOMIC DNA]</scope>
    <source>
        <strain evidence="5 6">970</strain>
    </source>
</reference>
<evidence type="ECO:0000256" key="1">
    <source>
        <dbReference type="ARBA" id="ARBA00023015"/>
    </source>
</evidence>
<evidence type="ECO:0000256" key="2">
    <source>
        <dbReference type="ARBA" id="ARBA00023125"/>
    </source>
</evidence>
<dbReference type="GO" id="GO:0003677">
    <property type="term" value="F:DNA binding"/>
    <property type="evidence" value="ECO:0007669"/>
    <property type="project" value="UniProtKB-KW"/>
</dbReference>
<dbReference type="PANTHER" id="PTHR43132:SF2">
    <property type="entry name" value="ARSENICAL RESISTANCE OPERON REPRESSOR ARSR-RELATED"/>
    <property type="match status" value="1"/>
</dbReference>
<evidence type="ECO:0000259" key="4">
    <source>
        <dbReference type="PROSITE" id="PS50987"/>
    </source>
</evidence>
<evidence type="ECO:0000256" key="3">
    <source>
        <dbReference type="ARBA" id="ARBA00023163"/>
    </source>
</evidence>
<dbReference type="CDD" id="cd00090">
    <property type="entry name" value="HTH_ARSR"/>
    <property type="match status" value="1"/>
</dbReference>